<name>A0ABT3ZNN6_9BURK</name>
<reference evidence="3" key="1">
    <citation type="submission" date="2022-11" db="EMBL/GenBank/DDBJ databases">
        <title>Robbsia betulipollinis sp. nov., isolated from pollen of birch (Betula pendula).</title>
        <authorList>
            <person name="Shi H."/>
            <person name="Ambika Manirajan B."/>
            <person name="Ratering S."/>
            <person name="Geissler-Plaum R."/>
            <person name="Schnell S."/>
        </authorList>
    </citation>
    <scope>NUCLEOTIDE SEQUENCE</scope>
    <source>
        <strain evidence="3">Bb-Pol-6</strain>
    </source>
</reference>
<keyword evidence="1" id="KW-1133">Transmembrane helix</keyword>
<proteinExistence type="predicted"/>
<dbReference type="EMBL" id="JAPMXC010000002">
    <property type="protein sequence ID" value="MCY0388166.1"/>
    <property type="molecule type" value="Genomic_DNA"/>
</dbReference>
<gene>
    <name evidence="3" type="ORF">OVY01_13150</name>
</gene>
<keyword evidence="1" id="KW-0812">Transmembrane</keyword>
<feature type="domain" description="TadE-like" evidence="2">
    <location>
        <begin position="19"/>
        <end position="61"/>
    </location>
</feature>
<dbReference type="Proteomes" id="UP001082899">
    <property type="component" value="Unassembled WGS sequence"/>
</dbReference>
<organism evidence="3 4">
    <name type="scientific">Robbsia betulipollinis</name>
    <dbReference type="NCBI Taxonomy" id="2981849"/>
    <lineage>
        <taxon>Bacteria</taxon>
        <taxon>Pseudomonadati</taxon>
        <taxon>Pseudomonadota</taxon>
        <taxon>Betaproteobacteria</taxon>
        <taxon>Burkholderiales</taxon>
        <taxon>Burkholderiaceae</taxon>
        <taxon>Robbsia</taxon>
    </lineage>
</organism>
<accession>A0ABT3ZNN6</accession>
<sequence>MTGRAATGRARPARASQRGTAAIEFALVFPTVFLLVYGLITYGLILLAQQSLQLAVAEGARAALRYSTAPALAACNAVNLQTAWLGSNLAGCPANAPVVIACPYQSSASCLKVVATYPYAANPLVPTLPLLNLLLPTTLSASAVVQLEPGVVTVRP</sequence>
<keyword evidence="1" id="KW-0472">Membrane</keyword>
<evidence type="ECO:0000313" key="3">
    <source>
        <dbReference type="EMBL" id="MCY0388166.1"/>
    </source>
</evidence>
<keyword evidence="4" id="KW-1185">Reference proteome</keyword>
<evidence type="ECO:0000313" key="4">
    <source>
        <dbReference type="Proteomes" id="UP001082899"/>
    </source>
</evidence>
<dbReference type="InterPro" id="IPR012495">
    <property type="entry name" value="TadE-like_dom"/>
</dbReference>
<dbReference type="Pfam" id="PF07811">
    <property type="entry name" value="TadE"/>
    <property type="match status" value="1"/>
</dbReference>
<evidence type="ECO:0000259" key="2">
    <source>
        <dbReference type="Pfam" id="PF07811"/>
    </source>
</evidence>
<comment type="caution">
    <text evidence="3">The sequence shown here is derived from an EMBL/GenBank/DDBJ whole genome shotgun (WGS) entry which is preliminary data.</text>
</comment>
<feature type="transmembrane region" description="Helical" evidence="1">
    <location>
        <begin position="21"/>
        <end position="45"/>
    </location>
</feature>
<protein>
    <submittedName>
        <fullName evidence="3">Pilus assembly protein</fullName>
    </submittedName>
</protein>
<dbReference type="RefSeq" id="WP_267848036.1">
    <property type="nucleotide sequence ID" value="NZ_JAPMXC010000002.1"/>
</dbReference>
<evidence type="ECO:0000256" key="1">
    <source>
        <dbReference type="SAM" id="Phobius"/>
    </source>
</evidence>